<proteinExistence type="predicted"/>
<comment type="caution">
    <text evidence="2">The sequence shown here is derived from an EMBL/GenBank/DDBJ whole genome shotgun (WGS) entry which is preliminary data.</text>
</comment>
<gene>
    <name evidence="2" type="ORF">ALQ33_102107</name>
</gene>
<protein>
    <submittedName>
        <fullName evidence="2">Uncharacterized protein</fullName>
    </submittedName>
</protein>
<sequence length="74" mass="8400">MKIDVGAGGTRWFESTQAQWGLLDVLHHHEAMHEGLKVRLCWHDPLFGKPGSAYFADTTVFALVSLLLMWRDCT</sequence>
<keyword evidence="1" id="KW-0812">Transmembrane</keyword>
<accession>A0A3M3YUN7</accession>
<reference evidence="2 3" key="1">
    <citation type="submission" date="2018-08" db="EMBL/GenBank/DDBJ databases">
        <title>Recombination of ecologically and evolutionarily significant loci maintains genetic cohesion in the Pseudomonas syringae species complex.</title>
        <authorList>
            <person name="Dillon M."/>
            <person name="Thakur S."/>
            <person name="Almeida R.N.D."/>
            <person name="Weir B.S."/>
            <person name="Guttman D.S."/>
        </authorList>
    </citation>
    <scope>NUCLEOTIDE SEQUENCE [LARGE SCALE GENOMIC DNA]</scope>
    <source>
        <strain evidence="2 3">ICMP 8902</strain>
    </source>
</reference>
<evidence type="ECO:0000313" key="3">
    <source>
        <dbReference type="Proteomes" id="UP000279372"/>
    </source>
</evidence>
<feature type="transmembrane region" description="Helical" evidence="1">
    <location>
        <begin position="52"/>
        <end position="70"/>
    </location>
</feature>
<name>A0A3M3YUN7_9PSED</name>
<keyword evidence="1" id="KW-0472">Membrane</keyword>
<keyword evidence="1" id="KW-1133">Transmembrane helix</keyword>
<organism evidence="2 3">
    <name type="scientific">Pseudomonas syringae pv. philadelphi</name>
    <dbReference type="NCBI Taxonomy" id="251706"/>
    <lineage>
        <taxon>Bacteria</taxon>
        <taxon>Pseudomonadati</taxon>
        <taxon>Pseudomonadota</taxon>
        <taxon>Gammaproteobacteria</taxon>
        <taxon>Pseudomonadales</taxon>
        <taxon>Pseudomonadaceae</taxon>
        <taxon>Pseudomonas</taxon>
    </lineage>
</organism>
<dbReference type="AlphaFoldDB" id="A0A3M3YUN7"/>
<evidence type="ECO:0000256" key="1">
    <source>
        <dbReference type="SAM" id="Phobius"/>
    </source>
</evidence>
<evidence type="ECO:0000313" key="2">
    <source>
        <dbReference type="EMBL" id="RMO85956.1"/>
    </source>
</evidence>
<dbReference type="Proteomes" id="UP000279372">
    <property type="component" value="Unassembled WGS sequence"/>
</dbReference>
<dbReference type="EMBL" id="RBQB01000230">
    <property type="protein sequence ID" value="RMO85956.1"/>
    <property type="molecule type" value="Genomic_DNA"/>
</dbReference>